<dbReference type="Proteomes" id="UP000288405">
    <property type="component" value="Unassembled WGS sequence"/>
</dbReference>
<gene>
    <name evidence="2" type="ORF">CWE11_05935</name>
</gene>
<dbReference type="EMBL" id="PIPM01000004">
    <property type="protein sequence ID" value="RUO34266.1"/>
    <property type="molecule type" value="Genomic_DNA"/>
</dbReference>
<keyword evidence="3" id="KW-1185">Reference proteome</keyword>
<accession>A0A432WKD4</accession>
<feature type="transmembrane region" description="Helical" evidence="1">
    <location>
        <begin position="6"/>
        <end position="34"/>
    </location>
</feature>
<dbReference type="RefSeq" id="WP_126776683.1">
    <property type="nucleotide sequence ID" value="NZ_PIPM01000004.1"/>
</dbReference>
<reference evidence="2 3" key="1">
    <citation type="journal article" date="2011" name="Front. Microbiol.">
        <title>Genomic signatures of strain selection and enhancement in Bacillus atrophaeus var. globigii, a historical biowarfare simulant.</title>
        <authorList>
            <person name="Gibbons H.S."/>
            <person name="Broomall S.M."/>
            <person name="McNew L.A."/>
            <person name="Daligault H."/>
            <person name="Chapman C."/>
            <person name="Bruce D."/>
            <person name="Karavis M."/>
            <person name="Krepps M."/>
            <person name="McGregor P.A."/>
            <person name="Hong C."/>
            <person name="Park K.H."/>
            <person name="Akmal A."/>
            <person name="Feldman A."/>
            <person name="Lin J.S."/>
            <person name="Chang W.E."/>
            <person name="Higgs B.W."/>
            <person name="Demirev P."/>
            <person name="Lindquist J."/>
            <person name="Liem A."/>
            <person name="Fochler E."/>
            <person name="Read T.D."/>
            <person name="Tapia R."/>
            <person name="Johnson S."/>
            <person name="Bishop-Lilly K.A."/>
            <person name="Detter C."/>
            <person name="Han C."/>
            <person name="Sozhamannan S."/>
            <person name="Rosenzweig C.N."/>
            <person name="Skowronski E.W."/>
        </authorList>
    </citation>
    <scope>NUCLEOTIDE SEQUENCE [LARGE SCALE GENOMIC DNA]</scope>
    <source>
        <strain evidence="2 3">GYP-17</strain>
    </source>
</reference>
<dbReference type="OrthoDB" id="21094at2"/>
<evidence type="ECO:0000313" key="2">
    <source>
        <dbReference type="EMBL" id="RUO34266.1"/>
    </source>
</evidence>
<keyword evidence="1" id="KW-0812">Transmembrane</keyword>
<keyword evidence="1" id="KW-0472">Membrane</keyword>
<comment type="caution">
    <text evidence="2">The sequence shown here is derived from an EMBL/GenBank/DDBJ whole genome shotgun (WGS) entry which is preliminary data.</text>
</comment>
<protein>
    <submittedName>
        <fullName evidence="2">Uncharacterized protein</fullName>
    </submittedName>
</protein>
<keyword evidence="1" id="KW-1133">Transmembrane helix</keyword>
<organism evidence="2 3">
    <name type="scientific">Aliidiomarina sanyensis</name>
    <dbReference type="NCBI Taxonomy" id="1249555"/>
    <lineage>
        <taxon>Bacteria</taxon>
        <taxon>Pseudomonadati</taxon>
        <taxon>Pseudomonadota</taxon>
        <taxon>Gammaproteobacteria</taxon>
        <taxon>Alteromonadales</taxon>
        <taxon>Idiomarinaceae</taxon>
        <taxon>Aliidiomarina</taxon>
    </lineage>
</organism>
<evidence type="ECO:0000256" key="1">
    <source>
        <dbReference type="SAM" id="Phobius"/>
    </source>
</evidence>
<sequence>MMFGGFVEYLAITIAALFVIVNPLTTAFIFVSLLPHAKKKTIRATAKRSSLVAGVRNYLGGDCCAIRY</sequence>
<evidence type="ECO:0000313" key="3">
    <source>
        <dbReference type="Proteomes" id="UP000288405"/>
    </source>
</evidence>
<name>A0A432WKD4_9GAMM</name>
<proteinExistence type="predicted"/>
<dbReference type="AlphaFoldDB" id="A0A432WKD4"/>